<comment type="subcellular location">
    <subcellularLocation>
        <location evidence="1">Cell membrane</location>
        <topology evidence="1">Multi-pass membrane protein</topology>
    </subcellularLocation>
</comment>
<evidence type="ECO:0000259" key="11">
    <source>
        <dbReference type="Pfam" id="PF00999"/>
    </source>
</evidence>
<evidence type="ECO:0000256" key="10">
    <source>
        <dbReference type="SAM" id="Phobius"/>
    </source>
</evidence>
<dbReference type="EMBL" id="CP116942">
    <property type="protein sequence ID" value="WCO68407.1"/>
    <property type="molecule type" value="Genomic_DNA"/>
</dbReference>
<feature type="transmembrane region" description="Helical" evidence="10">
    <location>
        <begin position="60"/>
        <end position="78"/>
    </location>
</feature>
<dbReference type="Pfam" id="PF00999">
    <property type="entry name" value="Na_H_Exchanger"/>
    <property type="match status" value="1"/>
</dbReference>
<feature type="transmembrane region" description="Helical" evidence="10">
    <location>
        <begin position="119"/>
        <end position="140"/>
    </location>
</feature>
<keyword evidence="7" id="KW-0406">Ion transport</keyword>
<dbReference type="PANTHER" id="PTHR32507:SF0">
    <property type="entry name" value="NA(+)_H(+) ANTIPORTER 2-RELATED"/>
    <property type="match status" value="1"/>
</dbReference>
<feature type="transmembrane region" description="Helical" evidence="10">
    <location>
        <begin position="301"/>
        <end position="321"/>
    </location>
</feature>
<reference evidence="12" key="1">
    <citation type="submission" date="2023-01" db="EMBL/GenBank/DDBJ databases">
        <title>The diversity of Class Acidimicrobiia in South China Sea sediment environments and the proposal of Iamia marina sp. nov., a novel species of the genus Iamia.</title>
        <authorList>
            <person name="He Y."/>
            <person name="Tian X."/>
        </authorList>
    </citation>
    <scope>NUCLEOTIDE SEQUENCE</scope>
    <source>
        <strain evidence="12">DSM 19957</strain>
    </source>
</reference>
<proteinExistence type="predicted"/>
<evidence type="ECO:0000256" key="9">
    <source>
        <dbReference type="SAM" id="MobiDB-lite"/>
    </source>
</evidence>
<keyword evidence="4" id="KW-1003">Cell membrane</keyword>
<gene>
    <name evidence="12" type="ORF">PO878_06655</name>
</gene>
<feature type="domain" description="Cation/H+ exchanger transmembrane" evidence="11">
    <location>
        <begin position="21"/>
        <end position="390"/>
    </location>
</feature>
<feature type="region of interest" description="Disordered" evidence="9">
    <location>
        <begin position="562"/>
        <end position="596"/>
    </location>
</feature>
<evidence type="ECO:0000313" key="13">
    <source>
        <dbReference type="Proteomes" id="UP001216390"/>
    </source>
</evidence>
<keyword evidence="13" id="KW-1185">Reference proteome</keyword>
<feature type="transmembrane region" description="Helical" evidence="10">
    <location>
        <begin position="188"/>
        <end position="211"/>
    </location>
</feature>
<keyword evidence="3" id="KW-0050">Antiport</keyword>
<feature type="transmembrane region" description="Helical" evidence="10">
    <location>
        <begin position="30"/>
        <end position="48"/>
    </location>
</feature>
<evidence type="ECO:0000256" key="6">
    <source>
        <dbReference type="ARBA" id="ARBA00022989"/>
    </source>
</evidence>
<feature type="transmembrane region" description="Helical" evidence="10">
    <location>
        <begin position="152"/>
        <end position="176"/>
    </location>
</feature>
<evidence type="ECO:0000256" key="3">
    <source>
        <dbReference type="ARBA" id="ARBA00022449"/>
    </source>
</evidence>
<dbReference type="AlphaFoldDB" id="A0AAF0BV23"/>
<dbReference type="InterPro" id="IPR038770">
    <property type="entry name" value="Na+/solute_symporter_sf"/>
</dbReference>
<dbReference type="GO" id="GO:1902600">
    <property type="term" value="P:proton transmembrane transport"/>
    <property type="evidence" value="ECO:0007669"/>
    <property type="project" value="InterPro"/>
</dbReference>
<keyword evidence="6 10" id="KW-1133">Transmembrane helix</keyword>
<evidence type="ECO:0000256" key="8">
    <source>
        <dbReference type="ARBA" id="ARBA00023136"/>
    </source>
</evidence>
<keyword evidence="2" id="KW-0813">Transport</keyword>
<evidence type="ECO:0000256" key="4">
    <source>
        <dbReference type="ARBA" id="ARBA00022475"/>
    </source>
</evidence>
<feature type="transmembrane region" description="Helical" evidence="10">
    <location>
        <begin position="366"/>
        <end position="384"/>
    </location>
</feature>
<feature type="transmembrane region" description="Helical" evidence="10">
    <location>
        <begin position="6"/>
        <end position="23"/>
    </location>
</feature>
<dbReference type="KEGG" id="ima:PO878_06655"/>
<dbReference type="PANTHER" id="PTHR32507">
    <property type="entry name" value="NA(+)/H(+) ANTIPORTER 1"/>
    <property type="match status" value="1"/>
</dbReference>
<evidence type="ECO:0000313" key="12">
    <source>
        <dbReference type="EMBL" id="WCO68407.1"/>
    </source>
</evidence>
<keyword evidence="5 10" id="KW-0812">Transmembrane</keyword>
<dbReference type="Proteomes" id="UP001216390">
    <property type="component" value="Chromosome"/>
</dbReference>
<evidence type="ECO:0000256" key="1">
    <source>
        <dbReference type="ARBA" id="ARBA00004651"/>
    </source>
</evidence>
<dbReference type="Gene3D" id="1.20.1530.20">
    <property type="match status" value="1"/>
</dbReference>
<dbReference type="RefSeq" id="WP_272737924.1">
    <property type="nucleotide sequence ID" value="NZ_CP116942.1"/>
</dbReference>
<sequence length="596" mass="61566">MIHEPAAVLALAFGLGIGAQWLGTRLRLPSIVLMLAAGLLVGPALGLIDPSDTFEDELLSSMIALGVGLLLFEGGLSLRWAEIGSTTRRVVVRLLTLGVLVTLALGATAAALLTDLPRGVAVLFGSIMVVTGPTVVIPLLRQARLRPRVGRILRWEGIIIDPVGAVLGVSVLEVLLLDDGSIGEAVVAVGSITVVGCVVGAVVAAGLVVVLDRHWISDHLRGPLSLVAALVAYAIANELGTDAGLYAATVAGVVLANQRRVAIEPIVELHEHLAALILAGIFVILGARVEASTLTDNLVPAALLLAVLVLVVRPLAVLVSTAGTSLTGKERTYLASLAPRGIVAVSVSAVFGFELTEAGLPGGEDLAALTFLVVAGTTIVYGPLARPLARRLQVDVPEPTGVVLIGARRWARALGTALTDLGVPVLVVAETDELADEAREAGLLVYAGRLEGDDLASALDGVGGRLAVVGSGAEALDAFGVSRVTRHLGRANVWRIARDDEDQRAQEGEAHEGRRAFRDLTQEHLDQLLADHGAGVVALDPGQAASESQMPLIAVRADGVPGMATSREPTRNDDRLVVLQTSSAGSQPPAPTQPAG</sequence>
<dbReference type="GO" id="GO:0005886">
    <property type="term" value="C:plasma membrane"/>
    <property type="evidence" value="ECO:0007669"/>
    <property type="project" value="UniProtKB-SubCell"/>
</dbReference>
<evidence type="ECO:0000256" key="5">
    <source>
        <dbReference type="ARBA" id="ARBA00022692"/>
    </source>
</evidence>
<keyword evidence="8 10" id="KW-0472">Membrane</keyword>
<protein>
    <submittedName>
        <fullName evidence="12">Cation:proton antiporter</fullName>
    </submittedName>
</protein>
<feature type="transmembrane region" description="Helical" evidence="10">
    <location>
        <begin position="333"/>
        <end position="354"/>
    </location>
</feature>
<organism evidence="12 13">
    <name type="scientific">Iamia majanohamensis</name>
    <dbReference type="NCBI Taxonomy" id="467976"/>
    <lineage>
        <taxon>Bacteria</taxon>
        <taxon>Bacillati</taxon>
        <taxon>Actinomycetota</taxon>
        <taxon>Acidimicrobiia</taxon>
        <taxon>Acidimicrobiales</taxon>
        <taxon>Iamiaceae</taxon>
        <taxon>Iamia</taxon>
    </lineage>
</organism>
<accession>A0AAF0BV23</accession>
<feature type="transmembrane region" description="Helical" evidence="10">
    <location>
        <begin position="269"/>
        <end position="289"/>
    </location>
</feature>
<evidence type="ECO:0000256" key="2">
    <source>
        <dbReference type="ARBA" id="ARBA00022448"/>
    </source>
</evidence>
<name>A0AAF0BV23_9ACTN</name>
<dbReference type="InterPro" id="IPR006153">
    <property type="entry name" value="Cation/H_exchanger_TM"/>
</dbReference>
<feature type="transmembrane region" description="Helical" evidence="10">
    <location>
        <begin position="90"/>
        <end position="113"/>
    </location>
</feature>
<evidence type="ECO:0000256" key="7">
    <source>
        <dbReference type="ARBA" id="ARBA00023065"/>
    </source>
</evidence>
<dbReference type="GO" id="GO:0015297">
    <property type="term" value="F:antiporter activity"/>
    <property type="evidence" value="ECO:0007669"/>
    <property type="project" value="UniProtKB-KW"/>
</dbReference>